<evidence type="ECO:0000256" key="1">
    <source>
        <dbReference type="ARBA" id="ARBA00022857"/>
    </source>
</evidence>
<protein>
    <recommendedName>
        <fullName evidence="3">NmrA-like domain-containing protein</fullName>
    </recommendedName>
</protein>
<comment type="caution">
    <text evidence="4">The sequence shown here is derived from an EMBL/GenBank/DDBJ whole genome shotgun (WGS) entry which is preliminary data.</text>
</comment>
<dbReference type="Pfam" id="PF05368">
    <property type="entry name" value="NmrA"/>
    <property type="match status" value="1"/>
</dbReference>
<dbReference type="InterPro" id="IPR045312">
    <property type="entry name" value="PCBER-like"/>
</dbReference>
<dbReference type="PANTHER" id="PTHR47706">
    <property type="entry name" value="NMRA-LIKE FAMILY PROTEIN"/>
    <property type="match status" value="1"/>
</dbReference>
<dbReference type="CDD" id="cd05259">
    <property type="entry name" value="PCBER_SDR_a"/>
    <property type="match status" value="1"/>
</dbReference>
<keyword evidence="5" id="KW-1185">Reference proteome</keyword>
<dbReference type="AlphaFoldDB" id="A0A423WD71"/>
<accession>A0A423WD71</accession>
<dbReference type="PANTHER" id="PTHR47706:SF7">
    <property type="entry name" value="CIPA-LIKE, PUTATIVE (AFU_ORTHOLOGUE AFUA_1G01630)-RELATED"/>
    <property type="match status" value="1"/>
</dbReference>
<dbReference type="InterPro" id="IPR008030">
    <property type="entry name" value="NmrA-like"/>
</dbReference>
<dbReference type="OrthoDB" id="419598at2759"/>
<evidence type="ECO:0000259" key="3">
    <source>
        <dbReference type="Pfam" id="PF05368"/>
    </source>
</evidence>
<evidence type="ECO:0000256" key="2">
    <source>
        <dbReference type="ARBA" id="ARBA00023002"/>
    </source>
</evidence>
<dbReference type="Gene3D" id="3.40.50.720">
    <property type="entry name" value="NAD(P)-binding Rossmann-like Domain"/>
    <property type="match status" value="1"/>
</dbReference>
<feature type="domain" description="NmrA-like" evidence="3">
    <location>
        <begin position="19"/>
        <end position="149"/>
    </location>
</feature>
<organism evidence="4 5">
    <name type="scientific">Cytospora schulzeri</name>
    <dbReference type="NCBI Taxonomy" id="448051"/>
    <lineage>
        <taxon>Eukaryota</taxon>
        <taxon>Fungi</taxon>
        <taxon>Dikarya</taxon>
        <taxon>Ascomycota</taxon>
        <taxon>Pezizomycotina</taxon>
        <taxon>Sordariomycetes</taxon>
        <taxon>Sordariomycetidae</taxon>
        <taxon>Diaporthales</taxon>
        <taxon>Cytosporaceae</taxon>
        <taxon>Cytospora</taxon>
    </lineage>
</organism>
<dbReference type="InterPro" id="IPR051609">
    <property type="entry name" value="NmrA/Isoflavone_reductase-like"/>
</dbReference>
<reference evidence="4 5" key="1">
    <citation type="submission" date="2015-09" db="EMBL/GenBank/DDBJ databases">
        <title>Host preference determinants of Valsa canker pathogens revealed by comparative genomics.</title>
        <authorList>
            <person name="Yin Z."/>
            <person name="Huang L."/>
        </authorList>
    </citation>
    <scope>NUCLEOTIDE SEQUENCE [LARGE SCALE GENOMIC DNA]</scope>
    <source>
        <strain evidence="4 5">03-1</strain>
    </source>
</reference>
<keyword evidence="2" id="KW-0560">Oxidoreductase</keyword>
<evidence type="ECO:0000313" key="4">
    <source>
        <dbReference type="EMBL" id="ROW01338.1"/>
    </source>
</evidence>
<dbReference type="GO" id="GO:0016491">
    <property type="term" value="F:oxidoreductase activity"/>
    <property type="evidence" value="ECO:0007669"/>
    <property type="project" value="UniProtKB-KW"/>
</dbReference>
<dbReference type="SUPFAM" id="SSF51735">
    <property type="entry name" value="NAD(P)-binding Rossmann-fold domains"/>
    <property type="match status" value="1"/>
</dbReference>
<dbReference type="Proteomes" id="UP000283895">
    <property type="component" value="Unassembled WGS sequence"/>
</dbReference>
<evidence type="ECO:0000313" key="5">
    <source>
        <dbReference type="Proteomes" id="UP000283895"/>
    </source>
</evidence>
<proteinExistence type="predicted"/>
<dbReference type="InterPro" id="IPR036291">
    <property type="entry name" value="NAD(P)-bd_dom_sf"/>
</dbReference>
<keyword evidence="1" id="KW-0521">NADP</keyword>
<dbReference type="STRING" id="356882.A0A423WD71"/>
<gene>
    <name evidence="4" type="ORF">VMCG_05947</name>
</gene>
<sequence length="345" mass="38098">MTPRYAKDQPAGFVNRIERVAIVGAGGTVGKYITEALIRTGKHRVTALTRADSTNKLPEGVTAIGVNYDDEKSLVEALRGQQVLIITIAYTAPPDTHSKLVRAAAEAGVPYVMPNGWGTDTMNEKLQEDTMFGKRLIAARGQIESLGVSKWIALVCGFWYEFSLGGTRDRYGFDFHDRSLVIFDDGNAKINTSTWLQCGRSVASLLSLKLLPEDENDKEPAIENWANGAFYISSFLVSQRDMFESVKRVTGTMDAEWKITYESSEERYTKAVRDLQGGDNNGFVRLLYTRVFYPNGGGDYETSKGLQNDILGLPKEDLDEATREAIRLALNGELSAGDRKAGLRG</sequence>
<dbReference type="Gene3D" id="3.90.25.10">
    <property type="entry name" value="UDP-galactose 4-epimerase, domain 1"/>
    <property type="match status" value="1"/>
</dbReference>
<name>A0A423WD71_9PEZI</name>
<dbReference type="EMBL" id="LKEA01000019">
    <property type="protein sequence ID" value="ROW01338.1"/>
    <property type="molecule type" value="Genomic_DNA"/>
</dbReference>